<protein>
    <recommendedName>
        <fullName evidence="1">HNH nuclease domain-containing protein</fullName>
    </recommendedName>
</protein>
<dbReference type="Pfam" id="PF13392">
    <property type="entry name" value="HNH_3"/>
    <property type="match status" value="1"/>
</dbReference>
<dbReference type="SUPFAM" id="SSF54060">
    <property type="entry name" value="His-Me finger endonucleases"/>
    <property type="match status" value="1"/>
</dbReference>
<reference evidence="2" key="1">
    <citation type="journal article" date="2015" name="Nature">
        <title>Complex archaea that bridge the gap between prokaryotes and eukaryotes.</title>
        <authorList>
            <person name="Spang A."/>
            <person name="Saw J.H."/>
            <person name="Jorgensen S.L."/>
            <person name="Zaremba-Niedzwiedzka K."/>
            <person name="Martijn J."/>
            <person name="Lind A.E."/>
            <person name="van Eijk R."/>
            <person name="Schleper C."/>
            <person name="Guy L."/>
            <person name="Ettema T.J."/>
        </authorList>
    </citation>
    <scope>NUCLEOTIDE SEQUENCE</scope>
</reference>
<dbReference type="EMBL" id="LAZR01000448">
    <property type="protein sequence ID" value="KKN68488.1"/>
    <property type="molecule type" value="Genomic_DNA"/>
</dbReference>
<comment type="caution">
    <text evidence="2">The sequence shown here is derived from an EMBL/GenBank/DDBJ whole genome shotgun (WGS) entry which is preliminary data.</text>
</comment>
<organism evidence="2">
    <name type="scientific">marine sediment metagenome</name>
    <dbReference type="NCBI Taxonomy" id="412755"/>
    <lineage>
        <taxon>unclassified sequences</taxon>
        <taxon>metagenomes</taxon>
        <taxon>ecological metagenomes</taxon>
    </lineage>
</organism>
<dbReference type="AlphaFoldDB" id="A0A0F9VRU5"/>
<feature type="domain" description="HNH nuclease" evidence="1">
    <location>
        <begin position="53"/>
        <end position="95"/>
    </location>
</feature>
<accession>A0A0F9VRU5</accession>
<name>A0A0F9VRU5_9ZZZZ</name>
<evidence type="ECO:0000259" key="1">
    <source>
        <dbReference type="Pfam" id="PF13392"/>
    </source>
</evidence>
<sequence length="112" mass="12854">MDRKTKPIADRFWSKVSKVGYAAAPDCWIWIGQIDRKGYGRIKNMSKSHSPQYAHRISWLLHRGPIPNDVDIHHKCGNKDCVNPAHLRTIGHVEHSILSNRIWHTTPALELA</sequence>
<dbReference type="InterPro" id="IPR003615">
    <property type="entry name" value="HNH_nuc"/>
</dbReference>
<proteinExistence type="predicted"/>
<dbReference type="Gene3D" id="3.90.75.10">
    <property type="entry name" value="Homing Intron 3 (I-ppo) Encoded Endonuclease, Chain A"/>
    <property type="match status" value="1"/>
</dbReference>
<dbReference type="InterPro" id="IPR044930">
    <property type="entry name" value="Homing_endonuclease_His-Me"/>
</dbReference>
<dbReference type="InterPro" id="IPR044925">
    <property type="entry name" value="His-Me_finger_sf"/>
</dbReference>
<evidence type="ECO:0000313" key="2">
    <source>
        <dbReference type="EMBL" id="KKN68488.1"/>
    </source>
</evidence>
<dbReference type="GO" id="GO:0004519">
    <property type="term" value="F:endonuclease activity"/>
    <property type="evidence" value="ECO:0007669"/>
    <property type="project" value="InterPro"/>
</dbReference>
<gene>
    <name evidence="2" type="ORF">LCGC14_0451240</name>
</gene>